<evidence type="ECO:0000259" key="1">
    <source>
        <dbReference type="Pfam" id="PF14947"/>
    </source>
</evidence>
<name>B1YBN6_PYRNV</name>
<proteinExistence type="predicted"/>
<dbReference type="Proteomes" id="UP000001694">
    <property type="component" value="Chromosome"/>
</dbReference>
<dbReference type="AlphaFoldDB" id="B1YBN6"/>
<organism evidence="2 3">
    <name type="scientific">Pyrobaculum neutrophilum (strain DSM 2338 / JCM 9278 / NBRC 100436 / V24Sta)</name>
    <name type="common">Thermoproteus neutrophilus</name>
    <dbReference type="NCBI Taxonomy" id="444157"/>
    <lineage>
        <taxon>Archaea</taxon>
        <taxon>Thermoproteota</taxon>
        <taxon>Thermoprotei</taxon>
        <taxon>Thermoproteales</taxon>
        <taxon>Thermoproteaceae</taxon>
        <taxon>Pyrobaculum</taxon>
    </lineage>
</organism>
<evidence type="ECO:0000313" key="3">
    <source>
        <dbReference type="Proteomes" id="UP000001694"/>
    </source>
</evidence>
<dbReference type="KEGG" id="tne:Tneu_1923"/>
<dbReference type="InterPro" id="IPR036390">
    <property type="entry name" value="WH_DNA-bd_sf"/>
</dbReference>
<dbReference type="Gene3D" id="1.10.10.10">
    <property type="entry name" value="Winged helix-like DNA-binding domain superfamily/Winged helix DNA-binding domain"/>
    <property type="match status" value="1"/>
</dbReference>
<dbReference type="GeneID" id="6164859"/>
<dbReference type="RefSeq" id="WP_012351257.1">
    <property type="nucleotide sequence ID" value="NC_010525.1"/>
</dbReference>
<dbReference type="eggNOG" id="arCOG01061">
    <property type="taxonomic scope" value="Archaea"/>
</dbReference>
<accession>B1YBN6</accession>
<feature type="domain" description="ArnR1-like winged helix-turn-helix" evidence="1">
    <location>
        <begin position="6"/>
        <end position="72"/>
    </location>
</feature>
<protein>
    <recommendedName>
        <fullName evidence="1">ArnR1-like winged helix-turn-helix domain-containing protein</fullName>
    </recommendedName>
</protein>
<keyword evidence="3" id="KW-1185">Reference proteome</keyword>
<dbReference type="HOGENOM" id="CLU_179023_1_0_2"/>
<dbReference type="Pfam" id="PF14947">
    <property type="entry name" value="HTH_45"/>
    <property type="match status" value="1"/>
</dbReference>
<dbReference type="OrthoDB" id="26774at2157"/>
<reference evidence="2" key="1">
    <citation type="submission" date="2008-03" db="EMBL/GenBank/DDBJ databases">
        <title>Complete sequence of Thermoproteus neutrophilus V24Sta.</title>
        <authorList>
            <consortium name="US DOE Joint Genome Institute"/>
            <person name="Copeland A."/>
            <person name="Lucas S."/>
            <person name="Lapidus A."/>
            <person name="Glavina del Rio T."/>
            <person name="Dalin E."/>
            <person name="Tice H."/>
            <person name="Bruce D."/>
            <person name="Goodwin L."/>
            <person name="Pitluck S."/>
            <person name="Sims D."/>
            <person name="Brettin T."/>
            <person name="Detter J.C."/>
            <person name="Han C."/>
            <person name="Kuske C.R."/>
            <person name="Schmutz J."/>
            <person name="Larimer F."/>
            <person name="Land M."/>
            <person name="Hauser L."/>
            <person name="Kyrpides N."/>
            <person name="Mikhailova N."/>
            <person name="Biddle J.F."/>
            <person name="Zhang Z."/>
            <person name="Fitz-Gibbon S.T."/>
            <person name="Lowe T.M."/>
            <person name="Saltikov C."/>
            <person name="House C.H."/>
            <person name="Richardson P."/>
        </authorList>
    </citation>
    <scope>NUCLEOTIDE SEQUENCE [LARGE SCALE GENOMIC DNA]</scope>
    <source>
        <strain evidence="2">V24Sta</strain>
    </source>
</reference>
<dbReference type="InterPro" id="IPR038723">
    <property type="entry name" value="ArnR1-like_HTH"/>
</dbReference>
<dbReference type="InterPro" id="IPR036388">
    <property type="entry name" value="WH-like_DNA-bd_sf"/>
</dbReference>
<dbReference type="EMBL" id="CP001014">
    <property type="protein sequence ID" value="ACB40838.1"/>
    <property type="molecule type" value="Genomic_DNA"/>
</dbReference>
<dbReference type="SUPFAM" id="SSF46785">
    <property type="entry name" value="Winged helix' DNA-binding domain"/>
    <property type="match status" value="1"/>
</dbReference>
<gene>
    <name evidence="2" type="ordered locus">Tneu_1923</name>
</gene>
<evidence type="ECO:0000313" key="2">
    <source>
        <dbReference type="EMBL" id="ACB40838.1"/>
    </source>
</evidence>
<sequence length="78" mass="8927">MAKFDLDVVARILLLLLRGPMGRTALYMRTKLNYPRYLEYLEYLRERGLIAERDGVVTLTEKGVEVAKALDKALGELL</sequence>
<dbReference type="STRING" id="444157.Tneu_1923"/>